<proteinExistence type="predicted"/>
<dbReference type="Proteomes" id="UP000439424">
    <property type="component" value="Unassembled WGS sequence"/>
</dbReference>
<evidence type="ECO:0000313" key="2">
    <source>
        <dbReference type="Proteomes" id="UP000439424"/>
    </source>
</evidence>
<organism evidence="1 2">
    <name type="scientific">Acinetobacter baumannii</name>
    <dbReference type="NCBI Taxonomy" id="470"/>
    <lineage>
        <taxon>Bacteria</taxon>
        <taxon>Pseudomonadati</taxon>
        <taxon>Pseudomonadota</taxon>
        <taxon>Gammaproteobacteria</taxon>
        <taxon>Moraxellales</taxon>
        <taxon>Moraxellaceae</taxon>
        <taxon>Acinetobacter</taxon>
        <taxon>Acinetobacter calcoaceticus/baumannii complex</taxon>
    </lineage>
</organism>
<dbReference type="AlphaFoldDB" id="A0A6I4HKV2"/>
<name>A0A6I4HKV2_ACIBA</name>
<dbReference type="RefSeq" id="WP_000105959.1">
    <property type="nucleotide sequence ID" value="NZ_CP012952.1"/>
</dbReference>
<comment type="caution">
    <text evidence="1">The sequence shown here is derived from an EMBL/GenBank/DDBJ whole genome shotgun (WGS) entry which is preliminary data.</text>
</comment>
<evidence type="ECO:0000313" key="1">
    <source>
        <dbReference type="EMBL" id="MVM91525.1"/>
    </source>
</evidence>
<protein>
    <submittedName>
        <fullName evidence="1">Uncharacterized protein</fullName>
    </submittedName>
</protein>
<accession>A0A6I4HKV2</accession>
<gene>
    <name evidence="1" type="ORF">GNY86_08345</name>
</gene>
<dbReference type="EMBL" id="WPIP01000047">
    <property type="protein sequence ID" value="MVM91525.1"/>
    <property type="molecule type" value="Genomic_DNA"/>
</dbReference>
<reference evidence="1 2" key="1">
    <citation type="submission" date="2019-11" db="EMBL/GenBank/DDBJ databases">
        <title>Multidrug-resistant Acinetobacter baumannii moving toward extensively drug-resistant over fifteen years in South of Brazil.</title>
        <authorList>
            <person name="Fedrigo N.H."/>
            <person name="Cerdeira L."/>
            <person name="Fuga B."/>
            <person name="Marini P.V.B."/>
            <person name="Shinohara D.R."/>
            <person name="Carrara-Marroni F.E."/>
            <person name="Lincopan N."/>
            <person name="Tognim M.C.B."/>
        </authorList>
    </citation>
    <scope>NUCLEOTIDE SEQUENCE [LARGE SCALE GENOMIC DNA]</scope>
    <source>
        <strain evidence="1 2">Ac576</strain>
    </source>
</reference>
<sequence length="98" mass="11082">MSTLTQFNRPLENPIIESIDKQFFDLLGGEEPHGRQCYWVVIENGEAGVQQLPAHFAPTNVVQLSDAFNSLREVFVAGEILEHARALKKIPFKMKKNS</sequence>